<dbReference type="AlphaFoldDB" id="A0A1R1X686"/>
<name>A0A1R1X686_9FUNG</name>
<accession>A0A1R1X686</accession>
<dbReference type="OrthoDB" id="5545891at2759"/>
<evidence type="ECO:0000313" key="1">
    <source>
        <dbReference type="EMBL" id="OMJ10153.1"/>
    </source>
</evidence>
<dbReference type="EMBL" id="LSSM01006743">
    <property type="protein sequence ID" value="OMJ10153.1"/>
    <property type="molecule type" value="Genomic_DNA"/>
</dbReference>
<proteinExistence type="predicted"/>
<keyword evidence="2" id="KW-1185">Reference proteome</keyword>
<gene>
    <name evidence="1" type="ORF">AYI69_g10361</name>
</gene>
<sequence length="110" mass="12939">MDLNRRMSQLEVQFYPVPGNSEVDIYVDSYNYIVEKLPSMDLLMYPELAEALPGSSKYFFKIPITDMEKIKFLGNFPRNSEMVYYPLSLNEIGLSREFKKEIQNSMIYSK</sequence>
<dbReference type="Proteomes" id="UP000187429">
    <property type="component" value="Unassembled WGS sequence"/>
</dbReference>
<protein>
    <submittedName>
        <fullName evidence="1">Uncharacterized protein</fullName>
    </submittedName>
</protein>
<evidence type="ECO:0000313" key="2">
    <source>
        <dbReference type="Proteomes" id="UP000187429"/>
    </source>
</evidence>
<comment type="caution">
    <text evidence="1">The sequence shown here is derived from an EMBL/GenBank/DDBJ whole genome shotgun (WGS) entry which is preliminary data.</text>
</comment>
<reference evidence="2" key="1">
    <citation type="submission" date="2017-01" db="EMBL/GenBank/DDBJ databases">
        <authorList>
            <person name="Wang Y."/>
            <person name="White M."/>
            <person name="Kvist S."/>
            <person name="Moncalvo J.-M."/>
        </authorList>
    </citation>
    <scope>NUCLEOTIDE SEQUENCE [LARGE SCALE GENOMIC DNA]</scope>
    <source>
        <strain evidence="2">ID-206-W2</strain>
    </source>
</reference>
<organism evidence="1 2">
    <name type="scientific">Smittium culicis</name>
    <dbReference type="NCBI Taxonomy" id="133412"/>
    <lineage>
        <taxon>Eukaryota</taxon>
        <taxon>Fungi</taxon>
        <taxon>Fungi incertae sedis</taxon>
        <taxon>Zoopagomycota</taxon>
        <taxon>Kickxellomycotina</taxon>
        <taxon>Harpellomycetes</taxon>
        <taxon>Harpellales</taxon>
        <taxon>Legeriomycetaceae</taxon>
        <taxon>Smittium</taxon>
    </lineage>
</organism>